<accession>A0A7M5ULR5</accession>
<dbReference type="Proteomes" id="UP000594262">
    <property type="component" value="Unplaced"/>
</dbReference>
<organism evidence="2 3">
    <name type="scientific">Clytia hemisphaerica</name>
    <dbReference type="NCBI Taxonomy" id="252671"/>
    <lineage>
        <taxon>Eukaryota</taxon>
        <taxon>Metazoa</taxon>
        <taxon>Cnidaria</taxon>
        <taxon>Hydrozoa</taxon>
        <taxon>Hydroidolina</taxon>
        <taxon>Leptothecata</taxon>
        <taxon>Obeliida</taxon>
        <taxon>Clytiidae</taxon>
        <taxon>Clytia</taxon>
    </lineage>
</organism>
<keyword evidence="1" id="KW-0472">Membrane</keyword>
<protein>
    <submittedName>
        <fullName evidence="2">Uncharacterized protein</fullName>
    </submittedName>
</protein>
<dbReference type="EnsemblMetazoa" id="CLYHEMT001367.1">
    <property type="protein sequence ID" value="CLYHEMP001367.1"/>
    <property type="gene ID" value="CLYHEMG001367"/>
</dbReference>
<keyword evidence="1" id="KW-0812">Transmembrane</keyword>
<name>A0A7M5ULR5_9CNID</name>
<dbReference type="AlphaFoldDB" id="A0A7M5ULR5"/>
<keyword evidence="1" id="KW-1133">Transmembrane helix</keyword>
<evidence type="ECO:0000313" key="2">
    <source>
        <dbReference type="EnsemblMetazoa" id="CLYHEMP001367.1"/>
    </source>
</evidence>
<keyword evidence="3" id="KW-1185">Reference proteome</keyword>
<sequence>MYPAYVMMVICTCGTFLSLVLIFFILNALHERGYWCKSTTTTTKKTTSKDKIITIDPKKTTKIDVYRPIDPSKTKKVTLNGKGFIPLQKTFNGSATCLYDDQNKPILLMEETGEADPMFISVV</sequence>
<reference evidence="2" key="1">
    <citation type="submission" date="2021-01" db="UniProtKB">
        <authorList>
            <consortium name="EnsemblMetazoa"/>
        </authorList>
    </citation>
    <scope>IDENTIFICATION</scope>
</reference>
<proteinExistence type="predicted"/>
<evidence type="ECO:0000256" key="1">
    <source>
        <dbReference type="SAM" id="Phobius"/>
    </source>
</evidence>
<feature type="transmembrane region" description="Helical" evidence="1">
    <location>
        <begin position="6"/>
        <end position="29"/>
    </location>
</feature>
<evidence type="ECO:0000313" key="3">
    <source>
        <dbReference type="Proteomes" id="UP000594262"/>
    </source>
</evidence>